<dbReference type="EMBL" id="GL883096">
    <property type="protein sequence ID" value="EGG09695.1"/>
    <property type="molecule type" value="Genomic_DNA"/>
</dbReference>
<dbReference type="RefSeq" id="XP_007406749.1">
    <property type="nucleotide sequence ID" value="XM_007406687.1"/>
</dbReference>
<keyword evidence="2" id="KW-1185">Reference proteome</keyword>
<dbReference type="VEuPathDB" id="FungiDB:MELLADRAFT_60776"/>
<proteinExistence type="predicted"/>
<dbReference type="GeneID" id="18929610"/>
<name>F4RC83_MELLP</name>
<sequence>MSGSSLKEDIEKIFKELAVLKNSLKFLEDLVPDHTHDVRLIHPVIEYLTKELAVLKAHVQNLDTDVTDLMTQSDLEYQRLRSHEMTIQQLIDASPAHSHIDLETEIENFDHERYANFRRRHQNDQTPVSGSNTDL</sequence>
<accession>F4RC83</accession>
<evidence type="ECO:0000313" key="1">
    <source>
        <dbReference type="EMBL" id="EGG09695.1"/>
    </source>
</evidence>
<dbReference type="HOGENOM" id="CLU_1886206_0_0_1"/>
<organism evidence="2">
    <name type="scientific">Melampsora larici-populina (strain 98AG31 / pathotype 3-4-7)</name>
    <name type="common">Poplar leaf rust fungus</name>
    <dbReference type="NCBI Taxonomy" id="747676"/>
    <lineage>
        <taxon>Eukaryota</taxon>
        <taxon>Fungi</taxon>
        <taxon>Dikarya</taxon>
        <taxon>Basidiomycota</taxon>
        <taxon>Pucciniomycotina</taxon>
        <taxon>Pucciniomycetes</taxon>
        <taxon>Pucciniales</taxon>
        <taxon>Melampsoraceae</taxon>
        <taxon>Melampsora</taxon>
    </lineage>
</organism>
<evidence type="ECO:0000313" key="2">
    <source>
        <dbReference type="Proteomes" id="UP000001072"/>
    </source>
</evidence>
<protein>
    <submittedName>
        <fullName evidence="1">Uncharacterized protein</fullName>
    </submittedName>
</protein>
<dbReference type="Proteomes" id="UP000001072">
    <property type="component" value="Unassembled WGS sequence"/>
</dbReference>
<dbReference type="KEGG" id="mlr:MELLADRAFT_60776"/>
<gene>
    <name evidence="1" type="ORF">MELLADRAFT_60776</name>
</gene>
<reference evidence="2" key="1">
    <citation type="journal article" date="2011" name="Proc. Natl. Acad. Sci. U.S.A.">
        <title>Obligate biotrophy features unraveled by the genomic analysis of rust fungi.</title>
        <authorList>
            <person name="Duplessis S."/>
            <person name="Cuomo C.A."/>
            <person name="Lin Y.-C."/>
            <person name="Aerts A."/>
            <person name="Tisserant E."/>
            <person name="Veneault-Fourrey C."/>
            <person name="Joly D.L."/>
            <person name="Hacquard S."/>
            <person name="Amselem J."/>
            <person name="Cantarel B.L."/>
            <person name="Chiu R."/>
            <person name="Coutinho P.M."/>
            <person name="Feau N."/>
            <person name="Field M."/>
            <person name="Frey P."/>
            <person name="Gelhaye E."/>
            <person name="Goldberg J."/>
            <person name="Grabherr M.G."/>
            <person name="Kodira C.D."/>
            <person name="Kohler A."/>
            <person name="Kuees U."/>
            <person name="Lindquist E.A."/>
            <person name="Lucas S.M."/>
            <person name="Mago R."/>
            <person name="Mauceli E."/>
            <person name="Morin E."/>
            <person name="Murat C."/>
            <person name="Pangilinan J.L."/>
            <person name="Park R."/>
            <person name="Pearson M."/>
            <person name="Quesneville H."/>
            <person name="Rouhier N."/>
            <person name="Sakthikumar S."/>
            <person name="Salamov A.A."/>
            <person name="Schmutz J."/>
            <person name="Selles B."/>
            <person name="Shapiro H."/>
            <person name="Tanguay P."/>
            <person name="Tuskan G.A."/>
            <person name="Henrissat B."/>
            <person name="Van de Peer Y."/>
            <person name="Rouze P."/>
            <person name="Ellis J.G."/>
            <person name="Dodds P.N."/>
            <person name="Schein J.E."/>
            <person name="Zhong S."/>
            <person name="Hamelin R.C."/>
            <person name="Grigoriev I.V."/>
            <person name="Szabo L.J."/>
            <person name="Martin F."/>
        </authorList>
    </citation>
    <scope>NUCLEOTIDE SEQUENCE [LARGE SCALE GENOMIC DNA]</scope>
    <source>
        <strain evidence="2">98AG31 / pathotype 3-4-7</strain>
    </source>
</reference>
<dbReference type="AlphaFoldDB" id="F4RC83"/>
<dbReference type="InParanoid" id="F4RC83"/>